<dbReference type="PROSITE" id="PS01081">
    <property type="entry name" value="HTH_TETR_1"/>
    <property type="match status" value="1"/>
</dbReference>
<dbReference type="PANTHER" id="PTHR47506:SF10">
    <property type="entry name" value="TRANSCRIPTIONAL REGULATORY PROTEIN"/>
    <property type="match status" value="1"/>
</dbReference>
<evidence type="ECO:0000256" key="4">
    <source>
        <dbReference type="PROSITE-ProRule" id="PRU00335"/>
    </source>
</evidence>
<evidence type="ECO:0000259" key="5">
    <source>
        <dbReference type="PROSITE" id="PS50977"/>
    </source>
</evidence>
<dbReference type="SUPFAM" id="SSF46689">
    <property type="entry name" value="Homeodomain-like"/>
    <property type="match status" value="1"/>
</dbReference>
<keyword evidence="1" id="KW-0805">Transcription regulation</keyword>
<feature type="domain" description="HTH tetR-type" evidence="5">
    <location>
        <begin position="6"/>
        <end position="66"/>
    </location>
</feature>
<reference evidence="7" key="1">
    <citation type="journal article" date="2013" name="ISME J.">
        <title>A small predatory core genome in the divergent marine Bacteriovorax marinus SJ and the terrestrial Bdellovibrio bacteriovorus.</title>
        <authorList>
            <person name="Crossman L.C."/>
            <person name="Chen H."/>
            <person name="Cerdeno-Tarraga A.M."/>
            <person name="Brooks K."/>
            <person name="Quail M.A."/>
            <person name="Pineiro S.A."/>
            <person name="Hobley L."/>
            <person name="Sockett R.E."/>
            <person name="Bentley S.D."/>
            <person name="Parkhill J."/>
            <person name="Williams H.N."/>
            <person name="Stine O.C."/>
        </authorList>
    </citation>
    <scope>NUCLEOTIDE SEQUENCE [LARGE SCALE GENOMIC DNA]</scope>
    <source>
        <strain evidence="7">ATCC BAA-682 / DSM 15412 / SJ</strain>
    </source>
</reference>
<dbReference type="HOGENOM" id="CLU_069356_28_0_7"/>
<dbReference type="Proteomes" id="UP000008963">
    <property type="component" value="Chromosome"/>
</dbReference>
<dbReference type="GO" id="GO:0003677">
    <property type="term" value="F:DNA binding"/>
    <property type="evidence" value="ECO:0007669"/>
    <property type="project" value="UniProtKB-UniRule"/>
</dbReference>
<dbReference type="RefSeq" id="WP_014243542.1">
    <property type="nucleotide sequence ID" value="NC_016620.1"/>
</dbReference>
<dbReference type="InterPro" id="IPR001647">
    <property type="entry name" value="HTH_TetR"/>
</dbReference>
<keyword evidence="3" id="KW-0804">Transcription</keyword>
<evidence type="ECO:0000256" key="2">
    <source>
        <dbReference type="ARBA" id="ARBA00023125"/>
    </source>
</evidence>
<sequence>MARASDFDRDEVILKAMEVFWEKGFHGTSMSDLMEATDLHKGSLYNAFESKENLFLLALEKYGDVSKSNFYKDECPMLYLKKFFQRLVKQGSTDKNYKGCLVMNTCLEFGQDKSKAQKLSKVLYERVGDNFLRTLTIAQEREKLEKKANLNDLRERLLVAAFSIREISKFQKDKVILKNIANNALEPLGIRV</sequence>
<dbReference type="PRINTS" id="PR00455">
    <property type="entry name" value="HTHTETR"/>
</dbReference>
<dbReference type="Gene3D" id="1.10.357.10">
    <property type="entry name" value="Tetracycline Repressor, domain 2"/>
    <property type="match status" value="1"/>
</dbReference>
<evidence type="ECO:0000313" key="7">
    <source>
        <dbReference type="Proteomes" id="UP000008963"/>
    </source>
</evidence>
<protein>
    <submittedName>
        <fullName evidence="6">TetR family reulatory protein</fullName>
    </submittedName>
</protein>
<dbReference type="STRING" id="862908.BMS_0864"/>
<dbReference type="eggNOG" id="COG1309">
    <property type="taxonomic scope" value="Bacteria"/>
</dbReference>
<dbReference type="Pfam" id="PF00440">
    <property type="entry name" value="TetR_N"/>
    <property type="match status" value="1"/>
</dbReference>
<accession>E1WX56</accession>
<dbReference type="PATRIC" id="fig|862908.3.peg.824"/>
<dbReference type="InterPro" id="IPR023772">
    <property type="entry name" value="DNA-bd_HTH_TetR-type_CS"/>
</dbReference>
<dbReference type="Gene3D" id="1.10.10.60">
    <property type="entry name" value="Homeodomain-like"/>
    <property type="match status" value="1"/>
</dbReference>
<keyword evidence="2 4" id="KW-0238">DNA-binding</keyword>
<keyword evidence="7" id="KW-1185">Reference proteome</keyword>
<dbReference type="InterPro" id="IPR036271">
    <property type="entry name" value="Tet_transcr_reg_TetR-rel_C_sf"/>
</dbReference>
<organism evidence="6 7">
    <name type="scientific">Halobacteriovorax marinus (strain ATCC BAA-682 / DSM 15412 / SJ)</name>
    <name type="common">Bacteriovorax marinus</name>
    <dbReference type="NCBI Taxonomy" id="862908"/>
    <lineage>
        <taxon>Bacteria</taxon>
        <taxon>Pseudomonadati</taxon>
        <taxon>Bdellovibrionota</taxon>
        <taxon>Bacteriovoracia</taxon>
        <taxon>Bacteriovoracales</taxon>
        <taxon>Halobacteriovoraceae</taxon>
        <taxon>Halobacteriovorax</taxon>
    </lineage>
</organism>
<evidence type="ECO:0000313" key="6">
    <source>
        <dbReference type="EMBL" id="CBW25757.1"/>
    </source>
</evidence>
<feature type="DNA-binding region" description="H-T-H motif" evidence="4">
    <location>
        <begin position="29"/>
        <end position="48"/>
    </location>
</feature>
<dbReference type="OrthoDB" id="9779746at2"/>
<evidence type="ECO:0000256" key="1">
    <source>
        <dbReference type="ARBA" id="ARBA00023015"/>
    </source>
</evidence>
<dbReference type="PROSITE" id="PS50977">
    <property type="entry name" value="HTH_TETR_2"/>
    <property type="match status" value="1"/>
</dbReference>
<dbReference type="SUPFAM" id="SSF48498">
    <property type="entry name" value="Tetracyclin repressor-like, C-terminal domain"/>
    <property type="match status" value="1"/>
</dbReference>
<name>E1WX56_HALMS</name>
<dbReference type="AlphaFoldDB" id="E1WX56"/>
<dbReference type="EMBL" id="FQ312005">
    <property type="protein sequence ID" value="CBW25757.1"/>
    <property type="molecule type" value="Genomic_DNA"/>
</dbReference>
<gene>
    <name evidence="6" type="ordered locus">BMS_0864</name>
</gene>
<dbReference type="InterPro" id="IPR009057">
    <property type="entry name" value="Homeodomain-like_sf"/>
</dbReference>
<dbReference type="KEGG" id="bmx:BMS_0864"/>
<proteinExistence type="predicted"/>
<dbReference type="PANTHER" id="PTHR47506">
    <property type="entry name" value="TRANSCRIPTIONAL REGULATORY PROTEIN"/>
    <property type="match status" value="1"/>
</dbReference>
<evidence type="ECO:0000256" key="3">
    <source>
        <dbReference type="ARBA" id="ARBA00023163"/>
    </source>
</evidence>